<protein>
    <submittedName>
        <fullName evidence="1">Uncharacterized protein</fullName>
    </submittedName>
</protein>
<gene>
    <name evidence="1" type="ORF">BAURA63_03501</name>
</gene>
<name>A0A2H1KNG5_BREAU</name>
<evidence type="ECO:0000313" key="1">
    <source>
        <dbReference type="EMBL" id="SMY01084.1"/>
    </source>
</evidence>
<organism evidence="1 2">
    <name type="scientific">Brevibacterium aurantiacum</name>
    <dbReference type="NCBI Taxonomy" id="273384"/>
    <lineage>
        <taxon>Bacteria</taxon>
        <taxon>Bacillati</taxon>
        <taxon>Actinomycetota</taxon>
        <taxon>Actinomycetes</taxon>
        <taxon>Micrococcales</taxon>
        <taxon>Brevibacteriaceae</taxon>
        <taxon>Brevibacterium</taxon>
    </lineage>
</organism>
<dbReference type="EMBL" id="FXYZ01000026">
    <property type="protein sequence ID" value="SMY01084.1"/>
    <property type="molecule type" value="Genomic_DNA"/>
</dbReference>
<sequence>MGQEEATIRHLKTAETMSAAAVSFKEATERAGSHRDTETVLQEFSTSVAALHAAARAFERTYEEEITKMPAPADSLSPQQLTQVTLESLRHASKHLAEAASALETAYPEGDGLTGHAL</sequence>
<dbReference type="AlphaFoldDB" id="A0A2H1KNG5"/>
<accession>A0A2H1KNG5</accession>
<evidence type="ECO:0000313" key="2">
    <source>
        <dbReference type="Proteomes" id="UP000234327"/>
    </source>
</evidence>
<dbReference type="Proteomes" id="UP000234327">
    <property type="component" value="Unassembled WGS sequence"/>
</dbReference>
<dbReference type="RefSeq" id="WP_101598786.1">
    <property type="nucleotide sequence ID" value="NZ_FXYZ01000026.1"/>
</dbReference>
<proteinExistence type="predicted"/>
<reference evidence="1 2" key="1">
    <citation type="submission" date="2017-03" db="EMBL/GenBank/DDBJ databases">
        <authorList>
            <person name="Afonso C.L."/>
            <person name="Miller P.J."/>
            <person name="Scott M.A."/>
            <person name="Spackman E."/>
            <person name="Goraichik I."/>
            <person name="Dimitrov K.M."/>
            <person name="Suarez D.L."/>
            <person name="Swayne D.E."/>
        </authorList>
    </citation>
    <scope>NUCLEOTIDE SEQUENCE [LARGE SCALE GENOMIC DNA]</scope>
    <source>
        <strain evidence="2">6(3)</strain>
    </source>
</reference>